<organism evidence="1 2">
    <name type="scientific">Trinickia soli</name>
    <dbReference type="NCBI Taxonomy" id="380675"/>
    <lineage>
        <taxon>Bacteria</taxon>
        <taxon>Pseudomonadati</taxon>
        <taxon>Pseudomonadota</taxon>
        <taxon>Betaproteobacteria</taxon>
        <taxon>Burkholderiales</taxon>
        <taxon>Burkholderiaceae</taxon>
        <taxon>Trinickia</taxon>
    </lineage>
</organism>
<dbReference type="InterPro" id="IPR027417">
    <property type="entry name" value="P-loop_NTPase"/>
</dbReference>
<keyword evidence="2" id="KW-1185">Reference proteome</keyword>
<reference evidence="1 2" key="1">
    <citation type="submission" date="2018-01" db="EMBL/GenBank/DDBJ databases">
        <title>Whole genome analyses suggest that Burkholderia sensu lato contains two further novel genera in the rhizoxinica-symbiotica group Mycetohabitans gen. nov., and Trinickia gen. nov.: implications for the evolution of diazotrophy and nodulation in the Burkholderiaceae.</title>
        <authorList>
            <person name="Estrada-de los Santos P."/>
            <person name="Palmer M."/>
            <person name="Chavez-Ramirez B."/>
            <person name="Beukes C."/>
            <person name="Steenkamp E.T."/>
            <person name="Hirsch A.M."/>
            <person name="Manyaka P."/>
            <person name="Maluk M."/>
            <person name="Lafos M."/>
            <person name="Crook M."/>
            <person name="Gross E."/>
            <person name="Simon M.F."/>
            <person name="Bueno dos Reis Junior F."/>
            <person name="Poole P.S."/>
            <person name="Venter S.N."/>
            <person name="James E.K."/>
        </authorList>
    </citation>
    <scope>NUCLEOTIDE SEQUENCE [LARGE SCALE GENOMIC DNA]</scope>
    <source>
        <strain evidence="1 2">GP25-8</strain>
    </source>
</reference>
<comment type="caution">
    <text evidence="1">The sequence shown here is derived from an EMBL/GenBank/DDBJ whole genome shotgun (WGS) entry which is preliminary data.</text>
</comment>
<gene>
    <name evidence="1" type="ORF">C0Z19_12005</name>
</gene>
<proteinExistence type="predicted"/>
<accession>A0A2N7W6K2</accession>
<dbReference type="AlphaFoldDB" id="A0A2N7W6K2"/>
<evidence type="ECO:0008006" key="3">
    <source>
        <dbReference type="Google" id="ProtNLM"/>
    </source>
</evidence>
<evidence type="ECO:0000313" key="2">
    <source>
        <dbReference type="Proteomes" id="UP000235347"/>
    </source>
</evidence>
<evidence type="ECO:0000313" key="1">
    <source>
        <dbReference type="EMBL" id="PMS25028.1"/>
    </source>
</evidence>
<protein>
    <recommendedName>
        <fullName evidence="3">Kinase</fullName>
    </recommendedName>
</protein>
<dbReference type="RefSeq" id="WP_102610031.1">
    <property type="nucleotide sequence ID" value="NZ_CADIKD010000002.1"/>
</dbReference>
<dbReference type="Proteomes" id="UP000235347">
    <property type="component" value="Unassembled WGS sequence"/>
</dbReference>
<name>A0A2N7W6K2_9BURK</name>
<dbReference type="Pfam" id="PF13671">
    <property type="entry name" value="AAA_33"/>
    <property type="match status" value="1"/>
</dbReference>
<sequence length="174" mass="19441">MSRKPFVIVSGLPASGKSTLARKIASVLDLPCIDKDDLLERLFLTNAVSEPAQRRSLSRLADIELMESARRSGAAVLVSWWRHPKSNADSGTPVMWLSELHEPVVEVHCVCTPDVAVERFLARERHPGHLDSRWSRGQLLDMFHDEAAYGPIYADRAICIPTDHQMDVGPMTDE</sequence>
<dbReference type="EMBL" id="PNYB01000008">
    <property type="protein sequence ID" value="PMS25028.1"/>
    <property type="molecule type" value="Genomic_DNA"/>
</dbReference>
<dbReference type="SUPFAM" id="SSF52540">
    <property type="entry name" value="P-loop containing nucleoside triphosphate hydrolases"/>
    <property type="match status" value="1"/>
</dbReference>
<dbReference type="Gene3D" id="3.40.50.300">
    <property type="entry name" value="P-loop containing nucleotide triphosphate hydrolases"/>
    <property type="match status" value="1"/>
</dbReference>